<dbReference type="InterPro" id="IPR005117">
    <property type="entry name" value="NiRdtase/SiRdtase_haem-b_fer"/>
</dbReference>
<sequence length="568" mass="64795">MDHPKYLPGEPDGTEAIKEESRFLRGRLEEVFQERLTAGIPEDQTKLLKFHGSYMQDDRDIRLERQQQKLEPAYQFMIRVRLAGGVATPDQWLTMDRLSRKYGNDTMKLTTRQTFQLHGILKWDMKATMQAMNESLMDTIAACGDVNRNVMCNANPYESSVHQKVHQTAVRLSDHLLPKTRAYHEIWLDEEKVLDSREAVEEPIYGPVYLPRKFKIGVAVPPSNDVDIFSQDLGFIAIVKGGRLQGFNVTVGGGMGMTHGDTETYPQVARVIGFTPAKHVEDVAEKILTIQRDYGNRSNRKNARFKYTVDRLGVDFIRDELNSRLGWELKPAREFRFDHNGDRYGWIENDGRWHLTLFIENGRVTDTEDYPMMTGLREIAKVHQGDFRLTPNQNLIIANVPEEEKDRIDEMVAQYGLTDGRHNSALRQNAMACVAFPTCGLAMAESERYLPTLVDKLEGILDEAGIREQEILIRMTGCPNGCARPGLGEIAFIGKAPGKYNLYLGASFNGDRLNKMYRENIGEEEILAELTPMIRHYAKEREVGEHFGDFVIRAGYIQATTDGRNFHE</sequence>
<accession>A0A2P6MIB1</accession>
<evidence type="ECO:0000256" key="10">
    <source>
        <dbReference type="ARBA" id="ARBA00023014"/>
    </source>
</evidence>
<dbReference type="InterPro" id="IPR045854">
    <property type="entry name" value="NO2/SO3_Rdtase_4Fe4S_sf"/>
</dbReference>
<evidence type="ECO:0000256" key="2">
    <source>
        <dbReference type="ARBA" id="ARBA00010429"/>
    </source>
</evidence>
<organism evidence="18 19">
    <name type="scientific">Alkalicoccus urumqiensis</name>
    <name type="common">Bacillus urumqiensis</name>
    <dbReference type="NCBI Taxonomy" id="1548213"/>
    <lineage>
        <taxon>Bacteria</taxon>
        <taxon>Bacillati</taxon>
        <taxon>Bacillota</taxon>
        <taxon>Bacilli</taxon>
        <taxon>Bacillales</taxon>
        <taxon>Bacillaceae</taxon>
        <taxon>Alkalicoccus</taxon>
    </lineage>
</organism>
<dbReference type="GO" id="GO:0000103">
    <property type="term" value="P:sulfate assimilation"/>
    <property type="evidence" value="ECO:0007669"/>
    <property type="project" value="UniProtKB-UniRule"/>
</dbReference>
<comment type="pathway">
    <text evidence="1 15">Sulfur metabolism; hydrogen sulfide biosynthesis; hydrogen sulfide from sulfite (NADPH route): step 1/1.</text>
</comment>
<dbReference type="PROSITE" id="PS00365">
    <property type="entry name" value="NIR_SIR"/>
    <property type="match status" value="1"/>
</dbReference>
<dbReference type="GO" id="GO:0004783">
    <property type="term" value="F:sulfite reductase (NADPH) activity"/>
    <property type="evidence" value="ECO:0007669"/>
    <property type="project" value="UniProtKB-UniRule"/>
</dbReference>
<proteinExistence type="inferred from homology"/>
<dbReference type="EC" id="1.8.1.2" evidence="15"/>
<feature type="binding site" evidence="15">
    <location>
        <position position="478"/>
    </location>
    <ligand>
        <name>[4Fe-4S] cluster</name>
        <dbReference type="ChEBI" id="CHEBI:49883"/>
    </ligand>
</feature>
<evidence type="ECO:0000256" key="1">
    <source>
        <dbReference type="ARBA" id="ARBA00004774"/>
    </source>
</evidence>
<dbReference type="PRINTS" id="PR00397">
    <property type="entry name" value="SIROHAEM"/>
</dbReference>
<dbReference type="PANTHER" id="PTHR11493:SF47">
    <property type="entry name" value="SULFITE REDUCTASE [NADPH] SUBUNIT BETA"/>
    <property type="match status" value="1"/>
</dbReference>
<dbReference type="NCBIfam" id="TIGR02041">
    <property type="entry name" value="CysI"/>
    <property type="match status" value="1"/>
</dbReference>
<feature type="binding site" evidence="15">
    <location>
        <position position="433"/>
    </location>
    <ligand>
        <name>[4Fe-4S] cluster</name>
        <dbReference type="ChEBI" id="CHEBI:49883"/>
    </ligand>
</feature>
<evidence type="ECO:0000256" key="13">
    <source>
        <dbReference type="ARBA" id="ARBA00057160"/>
    </source>
</evidence>
<evidence type="ECO:0000313" key="19">
    <source>
        <dbReference type="Proteomes" id="UP000243650"/>
    </source>
</evidence>
<dbReference type="PANTHER" id="PTHR11493">
    <property type="entry name" value="SULFITE REDUCTASE [NADPH] SUBUNIT BETA-RELATED"/>
    <property type="match status" value="1"/>
</dbReference>
<dbReference type="EMBL" id="PVNS01000005">
    <property type="protein sequence ID" value="PRO66021.1"/>
    <property type="molecule type" value="Genomic_DNA"/>
</dbReference>
<feature type="domain" description="Nitrite/sulphite reductase 4Fe-4S" evidence="16">
    <location>
        <begin position="173"/>
        <end position="328"/>
    </location>
</feature>
<dbReference type="Gene3D" id="3.30.413.10">
    <property type="entry name" value="Sulfite Reductase Hemoprotein, domain 1"/>
    <property type="match status" value="2"/>
</dbReference>
<protein>
    <recommendedName>
        <fullName evidence="15">Sulfite reductase [NADPH] hemoprotein beta-component</fullName>
        <shortName evidence="15">SiR-HP</shortName>
        <shortName evidence="15">SiRHP</shortName>
        <ecNumber evidence="15">1.8.1.2</ecNumber>
    </recommendedName>
</protein>
<feature type="domain" description="Nitrite/Sulfite reductase ferredoxin-like" evidence="17">
    <location>
        <begin position="72"/>
        <end position="134"/>
    </location>
</feature>
<gene>
    <name evidence="15" type="primary">cysI</name>
    <name evidence="18" type="ORF">C6I21_06890</name>
</gene>
<feature type="domain" description="Nitrite/Sulfite reductase ferredoxin-like" evidence="17">
    <location>
        <begin position="349"/>
        <end position="413"/>
    </location>
</feature>
<dbReference type="GO" id="GO:0046872">
    <property type="term" value="F:metal ion binding"/>
    <property type="evidence" value="ECO:0007669"/>
    <property type="project" value="UniProtKB-KW"/>
</dbReference>
<dbReference type="RefSeq" id="WP_105958705.1">
    <property type="nucleotide sequence ID" value="NZ_PVNS01000005.1"/>
</dbReference>
<evidence type="ECO:0000256" key="6">
    <source>
        <dbReference type="ARBA" id="ARBA00022723"/>
    </source>
</evidence>
<evidence type="ECO:0000256" key="11">
    <source>
        <dbReference type="ARBA" id="ARBA00023192"/>
    </source>
</evidence>
<evidence type="ECO:0000259" key="17">
    <source>
        <dbReference type="Pfam" id="PF03460"/>
    </source>
</evidence>
<dbReference type="GO" id="GO:0050661">
    <property type="term" value="F:NADP binding"/>
    <property type="evidence" value="ECO:0007669"/>
    <property type="project" value="InterPro"/>
</dbReference>
<dbReference type="HAMAP" id="MF_01540">
    <property type="entry name" value="CysI"/>
    <property type="match status" value="1"/>
</dbReference>
<dbReference type="GO" id="GO:0009337">
    <property type="term" value="C:sulfite reductase complex (NADPH)"/>
    <property type="evidence" value="ECO:0007669"/>
    <property type="project" value="InterPro"/>
</dbReference>
<keyword evidence="8 15" id="KW-0560">Oxidoreductase</keyword>
<evidence type="ECO:0000259" key="16">
    <source>
        <dbReference type="Pfam" id="PF01077"/>
    </source>
</evidence>
<evidence type="ECO:0000313" key="18">
    <source>
        <dbReference type="EMBL" id="PRO66021.1"/>
    </source>
</evidence>
<dbReference type="Pfam" id="PF01077">
    <property type="entry name" value="NIR_SIR"/>
    <property type="match status" value="1"/>
</dbReference>
<dbReference type="InterPro" id="IPR045169">
    <property type="entry name" value="NO2/SO3_Rdtase_4Fe4S_prot"/>
</dbReference>
<evidence type="ECO:0000256" key="14">
    <source>
        <dbReference type="ARBA" id="ARBA00062253"/>
    </source>
</evidence>
<keyword evidence="6 15" id="KW-0479">Metal-binding</keyword>
<keyword evidence="11 15" id="KW-0198">Cysteine biosynthesis</keyword>
<dbReference type="OrthoDB" id="9803707at2"/>
<feature type="binding site" evidence="15">
    <location>
        <position position="482"/>
    </location>
    <ligand>
        <name>[4Fe-4S] cluster</name>
        <dbReference type="ChEBI" id="CHEBI:49883"/>
    </ligand>
</feature>
<keyword evidence="7 15" id="KW-0521">NADP</keyword>
<dbReference type="FunFam" id="3.30.413.10:FF:000003">
    <property type="entry name" value="Sulfite reductase [NADPH] hemoprotein beta-component"/>
    <property type="match status" value="1"/>
</dbReference>
<dbReference type="InterPro" id="IPR006067">
    <property type="entry name" value="NO2/SO3_Rdtase_4Fe4S_dom"/>
</dbReference>
<dbReference type="Pfam" id="PF03460">
    <property type="entry name" value="NIR_SIR_ferr"/>
    <property type="match status" value="2"/>
</dbReference>
<name>A0A2P6MIB1_ALKUR</name>
<dbReference type="GO" id="GO:0051539">
    <property type="term" value="F:4 iron, 4 sulfur cluster binding"/>
    <property type="evidence" value="ECO:0007669"/>
    <property type="project" value="UniProtKB-KW"/>
</dbReference>
<comment type="similarity">
    <text evidence="2 15">Belongs to the nitrite and sulfite reductase 4Fe-4S domain family.</text>
</comment>
<comment type="function">
    <text evidence="13 15">Component of the sulfite reductase complex that catalyzes the 6-electron reduction of sulfite to sulfide. This is one of several activities required for the biosynthesis of L-cysteine from sulfate.</text>
</comment>
<keyword evidence="3 15" id="KW-0004">4Fe-4S</keyword>
<keyword evidence="5 15" id="KW-0349">Heme</keyword>
<evidence type="ECO:0000256" key="5">
    <source>
        <dbReference type="ARBA" id="ARBA00022617"/>
    </source>
</evidence>
<evidence type="ECO:0000256" key="7">
    <source>
        <dbReference type="ARBA" id="ARBA00022857"/>
    </source>
</evidence>
<comment type="caution">
    <text evidence="18">The sequence shown here is derived from an EMBL/GenBank/DDBJ whole genome shotgun (WGS) entry which is preliminary data.</text>
</comment>
<dbReference type="AlphaFoldDB" id="A0A2P6MIB1"/>
<feature type="binding site" description="axial binding residue" evidence="15">
    <location>
        <position position="482"/>
    </location>
    <ligand>
        <name>siroheme</name>
        <dbReference type="ChEBI" id="CHEBI:60052"/>
    </ligand>
    <ligandPart>
        <name>Fe</name>
        <dbReference type="ChEBI" id="CHEBI:18248"/>
    </ligandPart>
</feature>
<dbReference type="GO" id="GO:0019344">
    <property type="term" value="P:cysteine biosynthetic process"/>
    <property type="evidence" value="ECO:0007669"/>
    <property type="project" value="UniProtKB-KW"/>
</dbReference>
<keyword evidence="9 15" id="KW-0408">Iron</keyword>
<feature type="binding site" evidence="15">
    <location>
        <position position="439"/>
    </location>
    <ligand>
        <name>[4Fe-4S] cluster</name>
        <dbReference type="ChEBI" id="CHEBI:49883"/>
    </ligand>
</feature>
<comment type="catalytic activity">
    <reaction evidence="12 15">
        <text>hydrogen sulfide + 3 NADP(+) + 3 H2O = sulfite + 3 NADPH + 4 H(+)</text>
        <dbReference type="Rhea" id="RHEA:13801"/>
        <dbReference type="ChEBI" id="CHEBI:15377"/>
        <dbReference type="ChEBI" id="CHEBI:15378"/>
        <dbReference type="ChEBI" id="CHEBI:17359"/>
        <dbReference type="ChEBI" id="CHEBI:29919"/>
        <dbReference type="ChEBI" id="CHEBI:57783"/>
        <dbReference type="ChEBI" id="CHEBI:58349"/>
        <dbReference type="EC" id="1.8.1.2"/>
    </reaction>
</comment>
<evidence type="ECO:0000256" key="3">
    <source>
        <dbReference type="ARBA" id="ARBA00022485"/>
    </source>
</evidence>
<keyword evidence="10 15" id="KW-0411">Iron-sulfur</keyword>
<dbReference type="GO" id="GO:0020037">
    <property type="term" value="F:heme binding"/>
    <property type="evidence" value="ECO:0007669"/>
    <property type="project" value="InterPro"/>
</dbReference>
<dbReference type="InterPro" id="IPR036136">
    <property type="entry name" value="Nit/Sulf_reduc_fer-like_dom_sf"/>
</dbReference>
<keyword evidence="4 15" id="KW-0028">Amino-acid biosynthesis</keyword>
<dbReference type="Proteomes" id="UP000243650">
    <property type="component" value="Unassembled WGS sequence"/>
</dbReference>
<reference evidence="18 19" key="1">
    <citation type="submission" date="2018-03" db="EMBL/GenBank/DDBJ databases">
        <title>Bacillus urumqiensis sp. nov., a moderately haloalkaliphilic bacterium isolated from a salt lake.</title>
        <authorList>
            <person name="Zhao B."/>
            <person name="Liao Z."/>
        </authorList>
    </citation>
    <scope>NUCLEOTIDE SEQUENCE [LARGE SCALE GENOMIC DNA]</scope>
    <source>
        <strain evidence="18 19">BZ-SZ-XJ18</strain>
    </source>
</reference>
<dbReference type="SUPFAM" id="SSF56014">
    <property type="entry name" value="Nitrite and sulphite reductase 4Fe-4S domain-like"/>
    <property type="match status" value="2"/>
</dbReference>
<comment type="subunit">
    <text evidence="14 15">Alpha(8)-beta(8). The alpha component is a flavoprotein, the beta component is a hemoprotein.</text>
</comment>
<comment type="cofactor">
    <cofactor evidence="15">
        <name>[4Fe-4S] cluster</name>
        <dbReference type="ChEBI" id="CHEBI:49883"/>
    </cofactor>
    <text evidence="15">Binds 1 [4Fe-4S] cluster per subunit.</text>
</comment>
<keyword evidence="19" id="KW-1185">Reference proteome</keyword>
<evidence type="ECO:0000256" key="12">
    <source>
        <dbReference type="ARBA" id="ARBA00052219"/>
    </source>
</evidence>
<dbReference type="GO" id="GO:0070814">
    <property type="term" value="P:hydrogen sulfide biosynthetic process"/>
    <property type="evidence" value="ECO:0007669"/>
    <property type="project" value="UniProtKB-UniRule"/>
</dbReference>
<evidence type="ECO:0000256" key="4">
    <source>
        <dbReference type="ARBA" id="ARBA00022605"/>
    </source>
</evidence>
<dbReference type="NCBIfam" id="NF010029">
    <property type="entry name" value="PRK13504.1"/>
    <property type="match status" value="1"/>
</dbReference>
<evidence type="ECO:0000256" key="15">
    <source>
        <dbReference type="HAMAP-Rule" id="MF_01540"/>
    </source>
</evidence>
<dbReference type="GO" id="GO:0050311">
    <property type="term" value="F:sulfite reductase (ferredoxin) activity"/>
    <property type="evidence" value="ECO:0007669"/>
    <property type="project" value="TreeGrafter"/>
</dbReference>
<evidence type="ECO:0000256" key="9">
    <source>
        <dbReference type="ARBA" id="ARBA00023004"/>
    </source>
</evidence>
<comment type="cofactor">
    <cofactor evidence="15">
        <name>siroheme</name>
        <dbReference type="ChEBI" id="CHEBI:60052"/>
    </cofactor>
    <text evidence="15">Binds 1 siroheme per subunit.</text>
</comment>
<dbReference type="SUPFAM" id="SSF55124">
    <property type="entry name" value="Nitrite/Sulfite reductase N-terminal domain-like"/>
    <property type="match status" value="2"/>
</dbReference>
<evidence type="ECO:0000256" key="8">
    <source>
        <dbReference type="ARBA" id="ARBA00023002"/>
    </source>
</evidence>
<dbReference type="InterPro" id="IPR011786">
    <property type="entry name" value="CysI"/>
</dbReference>
<dbReference type="InterPro" id="IPR006066">
    <property type="entry name" value="NO2/SO3_Rdtase_FeS/sirohaem_BS"/>
</dbReference>
<dbReference type="UniPathway" id="UPA00140">
    <property type="reaction ID" value="UER00207"/>
</dbReference>
<dbReference type="FunFam" id="3.30.413.10:FF:000004">
    <property type="entry name" value="Sulfite reductase [NADPH] hemoprotein beta-component"/>
    <property type="match status" value="1"/>
</dbReference>